<name>A0ABS8ZLA9_9PSEU</name>
<dbReference type="Proteomes" id="UP001521150">
    <property type="component" value="Unassembled WGS sequence"/>
</dbReference>
<comment type="similarity">
    <text evidence="2">Belongs to the EamA transporter family.</text>
</comment>
<gene>
    <name evidence="10" type="ORF">LWC34_38080</name>
</gene>
<comment type="subcellular location">
    <subcellularLocation>
        <location evidence="1">Cell membrane</location>
        <topology evidence="1">Multi-pass membrane protein</topology>
    </subcellularLocation>
</comment>
<dbReference type="RefSeq" id="WP_233730067.1">
    <property type="nucleotide sequence ID" value="NZ_JAJVCN010000003.1"/>
</dbReference>
<keyword evidence="11" id="KW-1185">Reference proteome</keyword>
<dbReference type="PANTHER" id="PTHR32322">
    <property type="entry name" value="INNER MEMBRANE TRANSPORTER"/>
    <property type="match status" value="1"/>
</dbReference>
<keyword evidence="5 8" id="KW-1133">Transmembrane helix</keyword>
<feature type="transmembrane region" description="Helical" evidence="8">
    <location>
        <begin position="84"/>
        <end position="107"/>
    </location>
</feature>
<feature type="transmembrane region" description="Helical" evidence="8">
    <location>
        <begin position="253"/>
        <end position="273"/>
    </location>
</feature>
<feature type="transmembrane region" description="Helical" evidence="8">
    <location>
        <begin position="26"/>
        <end position="45"/>
    </location>
</feature>
<keyword evidence="6 8" id="KW-0472">Membrane</keyword>
<dbReference type="InterPro" id="IPR000620">
    <property type="entry name" value="EamA_dom"/>
</dbReference>
<evidence type="ECO:0000313" key="11">
    <source>
        <dbReference type="Proteomes" id="UP001521150"/>
    </source>
</evidence>
<protein>
    <submittedName>
        <fullName evidence="10">DMT family transporter</fullName>
    </submittedName>
</protein>
<feature type="transmembrane region" description="Helical" evidence="8">
    <location>
        <begin position="140"/>
        <end position="160"/>
    </location>
</feature>
<keyword evidence="4 8" id="KW-0812">Transmembrane</keyword>
<feature type="transmembrane region" description="Helical" evidence="8">
    <location>
        <begin position="167"/>
        <end position="186"/>
    </location>
</feature>
<dbReference type="EMBL" id="JAJVCN010000003">
    <property type="protein sequence ID" value="MCE7008581.1"/>
    <property type="molecule type" value="Genomic_DNA"/>
</dbReference>
<evidence type="ECO:0000256" key="2">
    <source>
        <dbReference type="ARBA" id="ARBA00007362"/>
    </source>
</evidence>
<feature type="region of interest" description="Disordered" evidence="7">
    <location>
        <begin position="272"/>
        <end position="300"/>
    </location>
</feature>
<feature type="transmembrane region" description="Helical" evidence="8">
    <location>
        <begin position="229"/>
        <end position="247"/>
    </location>
</feature>
<keyword evidence="3" id="KW-1003">Cell membrane</keyword>
<evidence type="ECO:0000256" key="8">
    <source>
        <dbReference type="SAM" id="Phobius"/>
    </source>
</evidence>
<accession>A0ABS8ZLA9</accession>
<organism evidence="10 11">
    <name type="scientific">Kibdelosporangium philippinense</name>
    <dbReference type="NCBI Taxonomy" id="211113"/>
    <lineage>
        <taxon>Bacteria</taxon>
        <taxon>Bacillati</taxon>
        <taxon>Actinomycetota</taxon>
        <taxon>Actinomycetes</taxon>
        <taxon>Pseudonocardiales</taxon>
        <taxon>Pseudonocardiaceae</taxon>
        <taxon>Kibdelosporangium</taxon>
    </lineage>
</organism>
<dbReference type="SUPFAM" id="SSF103481">
    <property type="entry name" value="Multidrug resistance efflux transporter EmrE"/>
    <property type="match status" value="2"/>
</dbReference>
<evidence type="ECO:0000256" key="1">
    <source>
        <dbReference type="ARBA" id="ARBA00004651"/>
    </source>
</evidence>
<feature type="transmembrane region" description="Helical" evidence="8">
    <location>
        <begin position="114"/>
        <end position="134"/>
    </location>
</feature>
<evidence type="ECO:0000256" key="5">
    <source>
        <dbReference type="ARBA" id="ARBA00022989"/>
    </source>
</evidence>
<reference evidence="10 11" key="1">
    <citation type="submission" date="2021-12" db="EMBL/GenBank/DDBJ databases">
        <title>Genome sequence of Kibdelosporangium philippinense ATCC 49844.</title>
        <authorList>
            <person name="Fedorov E.A."/>
            <person name="Omeragic M."/>
            <person name="Shalygina K.F."/>
            <person name="Maclea K.S."/>
        </authorList>
    </citation>
    <scope>NUCLEOTIDE SEQUENCE [LARGE SCALE GENOMIC DNA]</scope>
    <source>
        <strain evidence="10 11">ATCC 49844</strain>
    </source>
</reference>
<comment type="caution">
    <text evidence="10">The sequence shown here is derived from an EMBL/GenBank/DDBJ whole genome shotgun (WGS) entry which is preliminary data.</text>
</comment>
<dbReference type="Pfam" id="PF00892">
    <property type="entry name" value="EamA"/>
    <property type="match status" value="2"/>
</dbReference>
<evidence type="ECO:0000313" key="10">
    <source>
        <dbReference type="EMBL" id="MCE7008581.1"/>
    </source>
</evidence>
<evidence type="ECO:0000256" key="6">
    <source>
        <dbReference type="ARBA" id="ARBA00023136"/>
    </source>
</evidence>
<feature type="transmembrane region" description="Helical" evidence="8">
    <location>
        <begin position="57"/>
        <end position="78"/>
    </location>
</feature>
<evidence type="ECO:0000256" key="4">
    <source>
        <dbReference type="ARBA" id="ARBA00022692"/>
    </source>
</evidence>
<feature type="transmembrane region" description="Helical" evidence="8">
    <location>
        <begin position="198"/>
        <end position="217"/>
    </location>
</feature>
<evidence type="ECO:0000256" key="3">
    <source>
        <dbReference type="ARBA" id="ARBA00022475"/>
    </source>
</evidence>
<dbReference type="InterPro" id="IPR037185">
    <property type="entry name" value="EmrE-like"/>
</dbReference>
<evidence type="ECO:0000259" key="9">
    <source>
        <dbReference type="Pfam" id="PF00892"/>
    </source>
</evidence>
<dbReference type="InterPro" id="IPR050638">
    <property type="entry name" value="AA-Vitamin_Transporters"/>
</dbReference>
<sequence>MLKAMVACVLVGGSVPITGMLDGYPILAGQAIRYGIGALALLLWLRGKLVLPSWRDLPGLIGMVGAGMIGFNAAILVAQRYATAGFVAAVVGASPLVLAVLVPALAGRLPNLRVLIGAVLVVIGVVVLTGGGSWHGPGLALALLVLVGDVSFTLSGVGVVRRIGAASASTWACVGAAIGTSAITTWQTDWAVPTWRQLTALVLLGTLVTAVGFVFWYTGVSELGADRAGVLIGLMPLSGLGVAVIVGAQPLTITALIGAVVVALGCAAGLSVSGNRGRSRTCRSRRDPAPTPAPAHRGSP</sequence>
<proteinExistence type="inferred from homology"/>
<feature type="domain" description="EamA" evidence="9">
    <location>
        <begin position="3"/>
        <end position="129"/>
    </location>
</feature>
<dbReference type="PANTHER" id="PTHR32322:SF18">
    <property type="entry name" value="S-ADENOSYLMETHIONINE_S-ADENOSYLHOMOCYSTEINE TRANSPORTER"/>
    <property type="match status" value="1"/>
</dbReference>
<feature type="domain" description="EamA" evidence="9">
    <location>
        <begin position="138"/>
        <end position="267"/>
    </location>
</feature>
<evidence type="ECO:0000256" key="7">
    <source>
        <dbReference type="SAM" id="MobiDB-lite"/>
    </source>
</evidence>